<sequence length="197" mass="21900">MVRPYGTVRTVAREQRLGREIWTRAALDVLGERGVAGLAIEPLARSLGTTKGSFYWHFRNREELIRAALERWENEETDAVIAMLGPLADARSRLRELVTAIFLTHGTVPDRSLGLAADASHPAVAEVLARVTRRRIGYVAEQLVTAGLEEEEAQHRAVLAYTSYLGYSTLMRSTPDVVPRGPQAEAFLDSMMRVLLT</sequence>
<accession>A0A286GHU9</accession>
<dbReference type="InterPro" id="IPR001647">
    <property type="entry name" value="HTH_TetR"/>
</dbReference>
<evidence type="ECO:0000259" key="5">
    <source>
        <dbReference type="PROSITE" id="PS50977"/>
    </source>
</evidence>
<dbReference type="PROSITE" id="PS50977">
    <property type="entry name" value="HTH_TETR_2"/>
    <property type="match status" value="1"/>
</dbReference>
<dbReference type="GO" id="GO:0003700">
    <property type="term" value="F:DNA-binding transcription factor activity"/>
    <property type="evidence" value="ECO:0007669"/>
    <property type="project" value="TreeGrafter"/>
</dbReference>
<dbReference type="AlphaFoldDB" id="A0A286GHU9"/>
<dbReference type="OrthoDB" id="3218408at2"/>
<feature type="DNA-binding region" description="H-T-H motif" evidence="4">
    <location>
        <begin position="39"/>
        <end position="58"/>
    </location>
</feature>
<dbReference type="PANTHER" id="PTHR30055:SF234">
    <property type="entry name" value="HTH-TYPE TRANSCRIPTIONAL REGULATOR BETI"/>
    <property type="match status" value="1"/>
</dbReference>
<evidence type="ECO:0000256" key="3">
    <source>
        <dbReference type="ARBA" id="ARBA00023163"/>
    </source>
</evidence>
<feature type="domain" description="HTH tetR-type" evidence="5">
    <location>
        <begin position="16"/>
        <end position="76"/>
    </location>
</feature>
<keyword evidence="2 4" id="KW-0238">DNA-binding</keyword>
<name>A0A286GHU9_9ACTN</name>
<dbReference type="InterPro" id="IPR036271">
    <property type="entry name" value="Tet_transcr_reg_TetR-rel_C_sf"/>
</dbReference>
<dbReference type="GO" id="GO:0000976">
    <property type="term" value="F:transcription cis-regulatory region binding"/>
    <property type="evidence" value="ECO:0007669"/>
    <property type="project" value="TreeGrafter"/>
</dbReference>
<keyword evidence="7" id="KW-1185">Reference proteome</keyword>
<keyword evidence="3" id="KW-0804">Transcription</keyword>
<dbReference type="SUPFAM" id="SSF48498">
    <property type="entry name" value="Tetracyclin repressor-like, C-terminal domain"/>
    <property type="match status" value="1"/>
</dbReference>
<dbReference type="InterPro" id="IPR009057">
    <property type="entry name" value="Homeodomain-like_sf"/>
</dbReference>
<organism evidence="6 7">
    <name type="scientific">Blastococcus haudaquaticus</name>
    <dbReference type="NCBI Taxonomy" id="1938745"/>
    <lineage>
        <taxon>Bacteria</taxon>
        <taxon>Bacillati</taxon>
        <taxon>Actinomycetota</taxon>
        <taxon>Actinomycetes</taxon>
        <taxon>Geodermatophilales</taxon>
        <taxon>Geodermatophilaceae</taxon>
        <taxon>Blastococcus</taxon>
    </lineage>
</organism>
<dbReference type="EMBL" id="OCNK01000001">
    <property type="protein sequence ID" value="SOD94796.1"/>
    <property type="molecule type" value="Genomic_DNA"/>
</dbReference>
<protein>
    <submittedName>
        <fullName evidence="6">Transcriptional regulator, TetR family</fullName>
    </submittedName>
</protein>
<gene>
    <name evidence="6" type="ORF">SAMN06272739_0996</name>
</gene>
<keyword evidence="1" id="KW-0805">Transcription regulation</keyword>
<evidence type="ECO:0000256" key="1">
    <source>
        <dbReference type="ARBA" id="ARBA00023015"/>
    </source>
</evidence>
<dbReference type="Pfam" id="PF00440">
    <property type="entry name" value="TetR_N"/>
    <property type="match status" value="1"/>
</dbReference>
<proteinExistence type="predicted"/>
<dbReference type="PANTHER" id="PTHR30055">
    <property type="entry name" value="HTH-TYPE TRANSCRIPTIONAL REGULATOR RUTR"/>
    <property type="match status" value="1"/>
</dbReference>
<dbReference type="SUPFAM" id="SSF46689">
    <property type="entry name" value="Homeodomain-like"/>
    <property type="match status" value="1"/>
</dbReference>
<evidence type="ECO:0000256" key="2">
    <source>
        <dbReference type="ARBA" id="ARBA00023125"/>
    </source>
</evidence>
<dbReference type="InterPro" id="IPR050109">
    <property type="entry name" value="HTH-type_TetR-like_transc_reg"/>
</dbReference>
<dbReference type="Gene3D" id="1.10.357.10">
    <property type="entry name" value="Tetracycline Repressor, domain 2"/>
    <property type="match status" value="1"/>
</dbReference>
<dbReference type="Proteomes" id="UP000219482">
    <property type="component" value="Unassembled WGS sequence"/>
</dbReference>
<dbReference type="PRINTS" id="PR00455">
    <property type="entry name" value="HTHTETR"/>
</dbReference>
<reference evidence="7" key="1">
    <citation type="submission" date="2017-09" db="EMBL/GenBank/DDBJ databases">
        <authorList>
            <person name="Varghese N."/>
            <person name="Submissions S."/>
        </authorList>
    </citation>
    <scope>NUCLEOTIDE SEQUENCE [LARGE SCALE GENOMIC DNA]</scope>
    <source>
        <strain evidence="7">DSM 44270</strain>
    </source>
</reference>
<evidence type="ECO:0000256" key="4">
    <source>
        <dbReference type="PROSITE-ProRule" id="PRU00335"/>
    </source>
</evidence>
<evidence type="ECO:0000313" key="7">
    <source>
        <dbReference type="Proteomes" id="UP000219482"/>
    </source>
</evidence>
<evidence type="ECO:0000313" key="6">
    <source>
        <dbReference type="EMBL" id="SOD94796.1"/>
    </source>
</evidence>